<dbReference type="GO" id="GO:0009168">
    <property type="term" value="P:purine ribonucleoside monophosphate biosynthetic process"/>
    <property type="evidence" value="ECO:0007669"/>
    <property type="project" value="InterPro"/>
</dbReference>
<dbReference type="GO" id="GO:0046872">
    <property type="term" value="F:metal ion binding"/>
    <property type="evidence" value="ECO:0007669"/>
    <property type="project" value="UniProtKB-KW"/>
</dbReference>
<dbReference type="PANTHER" id="PTHR11409">
    <property type="entry name" value="ADENOSINE DEAMINASE"/>
    <property type="match status" value="1"/>
</dbReference>
<evidence type="ECO:0000313" key="11">
    <source>
        <dbReference type="Proteomes" id="UP001209878"/>
    </source>
</evidence>
<dbReference type="SUPFAM" id="SSF51556">
    <property type="entry name" value="Metallo-dependent hydrolases"/>
    <property type="match status" value="1"/>
</dbReference>
<dbReference type="Gene3D" id="3.20.20.140">
    <property type="entry name" value="Metal-dependent hydrolases"/>
    <property type="match status" value="1"/>
</dbReference>
<evidence type="ECO:0000256" key="8">
    <source>
        <dbReference type="ARBA" id="ARBA00022833"/>
    </source>
</evidence>
<keyword evidence="6" id="KW-0479">Metal-binding</keyword>
<dbReference type="InterPro" id="IPR006650">
    <property type="entry name" value="A/AMP_deam_AS"/>
</dbReference>
<evidence type="ECO:0000256" key="4">
    <source>
        <dbReference type="ARBA" id="ARBA00012784"/>
    </source>
</evidence>
<proteinExistence type="inferred from homology"/>
<dbReference type="AlphaFoldDB" id="A0AAD9KDE8"/>
<evidence type="ECO:0000313" key="10">
    <source>
        <dbReference type="EMBL" id="KAK2169246.1"/>
    </source>
</evidence>
<dbReference type="GO" id="GO:0006154">
    <property type="term" value="P:adenosine catabolic process"/>
    <property type="evidence" value="ECO:0007669"/>
    <property type="project" value="TreeGrafter"/>
</dbReference>
<dbReference type="EMBL" id="JAODUO010001198">
    <property type="protein sequence ID" value="KAK2169246.1"/>
    <property type="molecule type" value="Genomic_DNA"/>
</dbReference>
<evidence type="ECO:0000256" key="5">
    <source>
        <dbReference type="ARBA" id="ARBA00018099"/>
    </source>
</evidence>
<dbReference type="GO" id="GO:0005829">
    <property type="term" value="C:cytosol"/>
    <property type="evidence" value="ECO:0007669"/>
    <property type="project" value="TreeGrafter"/>
</dbReference>
<evidence type="ECO:0000256" key="3">
    <source>
        <dbReference type="ARBA" id="ARBA00006676"/>
    </source>
</evidence>
<comment type="caution">
    <text evidence="10">The sequence shown here is derived from an EMBL/GenBank/DDBJ whole genome shotgun (WGS) entry which is preliminary data.</text>
</comment>
<organism evidence="10 11">
    <name type="scientific">Ridgeia piscesae</name>
    <name type="common">Tubeworm</name>
    <dbReference type="NCBI Taxonomy" id="27915"/>
    <lineage>
        <taxon>Eukaryota</taxon>
        <taxon>Metazoa</taxon>
        <taxon>Spiralia</taxon>
        <taxon>Lophotrochozoa</taxon>
        <taxon>Annelida</taxon>
        <taxon>Polychaeta</taxon>
        <taxon>Sedentaria</taxon>
        <taxon>Canalipalpata</taxon>
        <taxon>Sabellida</taxon>
        <taxon>Siboglinidae</taxon>
        <taxon>Ridgeia</taxon>
    </lineage>
</organism>
<dbReference type="InterPro" id="IPR032466">
    <property type="entry name" value="Metal_Hydrolase"/>
</dbReference>
<dbReference type="GO" id="GO:0043103">
    <property type="term" value="P:hypoxanthine salvage"/>
    <property type="evidence" value="ECO:0007669"/>
    <property type="project" value="TreeGrafter"/>
</dbReference>
<dbReference type="PROSITE" id="PS00485">
    <property type="entry name" value="A_DEAMINASE"/>
    <property type="match status" value="1"/>
</dbReference>
<dbReference type="GO" id="GO:0004000">
    <property type="term" value="F:adenosine deaminase activity"/>
    <property type="evidence" value="ECO:0007669"/>
    <property type="project" value="TreeGrafter"/>
</dbReference>
<dbReference type="InterPro" id="IPR006330">
    <property type="entry name" value="Ado/ade_deaminase"/>
</dbReference>
<protein>
    <recommendedName>
        <fullName evidence="5">Adenosine deaminase</fullName>
        <ecNumber evidence="4">3.5.4.4</ecNumber>
    </recommendedName>
</protein>
<name>A0AAD9KDE8_RIDPI</name>
<evidence type="ECO:0000259" key="9">
    <source>
        <dbReference type="Pfam" id="PF00962"/>
    </source>
</evidence>
<evidence type="ECO:0000256" key="2">
    <source>
        <dbReference type="ARBA" id="ARBA00004296"/>
    </source>
</evidence>
<evidence type="ECO:0000256" key="7">
    <source>
        <dbReference type="ARBA" id="ARBA00022801"/>
    </source>
</evidence>
<sequence length="356" mass="39480">MLGQHGQVELHVHLDGSFRPETIFELARSKNIDLKVANVAELKETLHIPLDSVASLAVFLDKFPIMIAPIVGDLKAIERVTNEFCEDIASQGIIYCESRYSPHILASNESNKASGEQMTARNVVIAISKVFEEAERRLDVKFRSILCCMRHLPELAEEVLELCTEFRDKGVCGIDMAGHENMIHVDPTPKEIIDVFREAHCRGINITVHAGESGEAANVAEAVDKMHAVRIGHGYHVIDDDALYKRLGTARVHFEVCPCSSVVTGSTKPSRDDHPLKRFIEDGVDYSINSDDPTITGGGLSNDYSFVMERLGVTQQQIFQSNLNATRAAFLPAAEKKALVSRLLKEYTSDGYQLDM</sequence>
<dbReference type="Pfam" id="PF00962">
    <property type="entry name" value="A_deaminase"/>
    <property type="match status" value="1"/>
</dbReference>
<keyword evidence="11" id="KW-1185">Reference proteome</keyword>
<evidence type="ECO:0000256" key="1">
    <source>
        <dbReference type="ARBA" id="ARBA00001947"/>
    </source>
</evidence>
<dbReference type="InterPro" id="IPR001365">
    <property type="entry name" value="A_deaminase_dom"/>
</dbReference>
<keyword evidence="7" id="KW-0378">Hydrolase</keyword>
<dbReference type="Proteomes" id="UP001209878">
    <property type="component" value="Unassembled WGS sequence"/>
</dbReference>
<gene>
    <name evidence="10" type="ORF">NP493_1199g02112</name>
</gene>
<comment type="subcellular location">
    <subcellularLocation>
        <location evidence="2">Cell membrane</location>
        <topology evidence="2">Peripheral membrane protein</topology>
        <orientation evidence="2">Extracellular side</orientation>
    </subcellularLocation>
</comment>
<dbReference type="GO" id="GO:0046103">
    <property type="term" value="P:inosine biosynthetic process"/>
    <property type="evidence" value="ECO:0007669"/>
    <property type="project" value="TreeGrafter"/>
</dbReference>
<dbReference type="GO" id="GO:0009897">
    <property type="term" value="C:external side of plasma membrane"/>
    <property type="evidence" value="ECO:0007669"/>
    <property type="project" value="TreeGrafter"/>
</dbReference>
<evidence type="ECO:0000256" key="6">
    <source>
        <dbReference type="ARBA" id="ARBA00022723"/>
    </source>
</evidence>
<feature type="domain" description="Adenosine deaminase" evidence="9">
    <location>
        <begin position="8"/>
        <end position="344"/>
    </location>
</feature>
<dbReference type="GO" id="GO:0060169">
    <property type="term" value="P:negative regulation of adenosine receptor signaling pathway"/>
    <property type="evidence" value="ECO:0007669"/>
    <property type="project" value="TreeGrafter"/>
</dbReference>
<keyword evidence="8" id="KW-0862">Zinc</keyword>
<comment type="similarity">
    <text evidence="3">Belongs to the metallo-dependent hydrolases superfamily. Adenosine and AMP deaminases family.</text>
</comment>
<comment type="cofactor">
    <cofactor evidence="1">
        <name>Zn(2+)</name>
        <dbReference type="ChEBI" id="CHEBI:29105"/>
    </cofactor>
</comment>
<accession>A0AAD9KDE8</accession>
<dbReference type="NCBIfam" id="TIGR01430">
    <property type="entry name" value="aden_deam"/>
    <property type="match status" value="1"/>
</dbReference>
<dbReference type="PANTHER" id="PTHR11409:SF43">
    <property type="entry name" value="ADENOSINE DEAMINASE"/>
    <property type="match status" value="1"/>
</dbReference>
<reference evidence="10" key="1">
    <citation type="journal article" date="2023" name="Mol. Biol. Evol.">
        <title>Third-Generation Sequencing Reveals the Adaptive Role of the Epigenome in Three Deep-Sea Polychaetes.</title>
        <authorList>
            <person name="Perez M."/>
            <person name="Aroh O."/>
            <person name="Sun Y."/>
            <person name="Lan Y."/>
            <person name="Juniper S.K."/>
            <person name="Young C.R."/>
            <person name="Angers B."/>
            <person name="Qian P.Y."/>
        </authorList>
    </citation>
    <scope>NUCLEOTIDE SEQUENCE</scope>
    <source>
        <strain evidence="10">R07B-5</strain>
    </source>
</reference>
<dbReference type="EC" id="3.5.4.4" evidence="4"/>